<gene>
    <name evidence="2" type="ORF">SAMN05421820_104240</name>
</gene>
<evidence type="ECO:0000256" key="1">
    <source>
        <dbReference type="SAM" id="MobiDB-lite"/>
    </source>
</evidence>
<sequence length="126" mass="14252">MGLRLQTKSPDNYHRLKKHGATSSQAWRGYKTLKTKSKTLNMKKLSLKPNAFNKEEVLTKKQLKKVLGGDGSSAPGSTFCRFKYKYSETDDWTNWSEFINAPDGGNDTCVKWIAAGQVRHCGYECI</sequence>
<evidence type="ECO:0000313" key="3">
    <source>
        <dbReference type="Proteomes" id="UP000183200"/>
    </source>
</evidence>
<dbReference type="EMBL" id="FNGY01000004">
    <property type="protein sequence ID" value="SDM61921.1"/>
    <property type="molecule type" value="Genomic_DNA"/>
</dbReference>
<dbReference type="Proteomes" id="UP000183200">
    <property type="component" value="Unassembled WGS sequence"/>
</dbReference>
<organism evidence="2 3">
    <name type="scientific">Pedobacter steynii</name>
    <dbReference type="NCBI Taxonomy" id="430522"/>
    <lineage>
        <taxon>Bacteria</taxon>
        <taxon>Pseudomonadati</taxon>
        <taxon>Bacteroidota</taxon>
        <taxon>Sphingobacteriia</taxon>
        <taxon>Sphingobacteriales</taxon>
        <taxon>Sphingobacteriaceae</taxon>
        <taxon>Pedobacter</taxon>
    </lineage>
</organism>
<feature type="region of interest" description="Disordered" evidence="1">
    <location>
        <begin position="1"/>
        <end position="25"/>
    </location>
</feature>
<protein>
    <submittedName>
        <fullName evidence="2">Uncharacterized protein</fullName>
    </submittedName>
</protein>
<evidence type="ECO:0000313" key="2">
    <source>
        <dbReference type="EMBL" id="SDM61921.1"/>
    </source>
</evidence>
<keyword evidence="3" id="KW-1185">Reference proteome</keyword>
<feature type="compositionally biased region" description="Polar residues" evidence="1">
    <location>
        <begin position="1"/>
        <end position="10"/>
    </location>
</feature>
<accession>A0A1G9UPR4</accession>
<proteinExistence type="predicted"/>
<name>A0A1G9UPR4_9SPHI</name>
<reference evidence="3" key="1">
    <citation type="submission" date="2016-10" db="EMBL/GenBank/DDBJ databases">
        <authorList>
            <person name="Varghese N."/>
            <person name="Submissions S."/>
        </authorList>
    </citation>
    <scope>NUCLEOTIDE SEQUENCE [LARGE SCALE GENOMIC DNA]</scope>
    <source>
        <strain evidence="3">DSM 19110</strain>
    </source>
</reference>
<dbReference type="AlphaFoldDB" id="A0A1G9UPR4"/>